<reference evidence="2" key="1">
    <citation type="submission" date="2021-02" db="EMBL/GenBank/DDBJ databases">
        <title>The CRISPR/cas machinery reduction and long-range gene transfer in the hot spring cyanobacterium Synechococcus.</title>
        <authorList>
            <person name="Dvorak P."/>
            <person name="Jahodarova E."/>
            <person name="Hasler P."/>
            <person name="Poulickova A."/>
        </authorList>
    </citation>
    <scope>NUCLEOTIDE SEQUENCE</scope>
    <source>
        <strain evidence="2">Rupite</strain>
    </source>
</reference>
<feature type="compositionally biased region" description="Low complexity" evidence="1">
    <location>
        <begin position="225"/>
        <end position="237"/>
    </location>
</feature>
<organism evidence="2 3">
    <name type="scientific">Thermostichus vulcanus str. 'Rupite'</name>
    <dbReference type="NCBI Taxonomy" id="2813851"/>
    <lineage>
        <taxon>Bacteria</taxon>
        <taxon>Bacillati</taxon>
        <taxon>Cyanobacteriota</taxon>
        <taxon>Cyanophyceae</taxon>
        <taxon>Thermostichales</taxon>
        <taxon>Thermostichaceae</taxon>
        <taxon>Thermostichus</taxon>
    </lineage>
</organism>
<name>A0ABT0CC72_THEVL</name>
<evidence type="ECO:0000256" key="1">
    <source>
        <dbReference type="SAM" id="MobiDB-lite"/>
    </source>
</evidence>
<feature type="compositionally biased region" description="Polar residues" evidence="1">
    <location>
        <begin position="43"/>
        <end position="53"/>
    </location>
</feature>
<gene>
    <name evidence="2" type="ORF">JX360_10740</name>
</gene>
<keyword evidence="3" id="KW-1185">Reference proteome</keyword>
<protein>
    <recommendedName>
        <fullName evidence="4">SPOR domain-containing protein</fullName>
    </recommendedName>
</protein>
<evidence type="ECO:0000313" key="3">
    <source>
        <dbReference type="Proteomes" id="UP000830835"/>
    </source>
</evidence>
<dbReference type="EMBL" id="JAFIRA010000027">
    <property type="protein sequence ID" value="MCJ2543378.1"/>
    <property type="molecule type" value="Genomic_DNA"/>
</dbReference>
<feature type="region of interest" description="Disordered" evidence="1">
    <location>
        <begin position="214"/>
        <end position="237"/>
    </location>
</feature>
<feature type="compositionally biased region" description="Polar residues" evidence="1">
    <location>
        <begin position="21"/>
        <end position="32"/>
    </location>
</feature>
<proteinExistence type="predicted"/>
<evidence type="ECO:0008006" key="4">
    <source>
        <dbReference type="Google" id="ProtNLM"/>
    </source>
</evidence>
<evidence type="ECO:0000313" key="2">
    <source>
        <dbReference type="EMBL" id="MCJ2543378.1"/>
    </source>
</evidence>
<dbReference type="Proteomes" id="UP000830835">
    <property type="component" value="Unassembled WGS sequence"/>
</dbReference>
<comment type="caution">
    <text evidence="2">The sequence shown here is derived from an EMBL/GenBank/DDBJ whole genome shotgun (WGS) entry which is preliminary data.</text>
</comment>
<sequence length="310" mass="33974">MLQELERFRLWQRLQRTATSPSLNAMPSQITPDPSRFQRPGQPKQQGASVQRSSPVLIQEVVEDLEVEETQPSGGVFSPWVVLLLWALSCAGIGFGVRWLIWPEELSLPQTSSLPTTTEPEIPTEVNLAQLPLIPLGPVETPVGEEFYSGGWDPGRLALGLASTPNLQDLQIDPLQNTPNLLDSLQTDLASLTDTASSAEQEPRMVEQLAATLERPSQEAEPAVTSSLLTTDSHLDSLGPNRGEGTFLVLTTYLGDESLARARQVAEGAFVKDVDGQKFVQLAAFEQLEYARYHAETLKSQGFNVTITEQ</sequence>
<accession>A0ABT0CC72</accession>
<feature type="region of interest" description="Disordered" evidence="1">
    <location>
        <begin position="21"/>
        <end position="53"/>
    </location>
</feature>